<dbReference type="InterPro" id="IPR014710">
    <property type="entry name" value="RmlC-like_jellyroll"/>
</dbReference>
<dbReference type="Gene3D" id="2.60.120.10">
    <property type="entry name" value="Jelly Rolls"/>
    <property type="match status" value="1"/>
</dbReference>
<sequence>MASANQLPLARKLVVSNLPLPANLASSSTAEPAVEVLEEHIDQVPIYDGQVAISPVFTHRAVPTSNAGSGKIELAEVPGAGIVLPNGVNLSHIDMAPGHYTPIHRTTSTDYVTVLAGEVVLLTPGAAFDPATGTGEVIKTLCKPGDVVVQRGTLHGWHNSTPNWIRLQTIALDAEPVTTNLEGSDAVHALPEV</sequence>
<dbReference type="InterPro" id="IPR047142">
    <property type="entry name" value="OryJ/VirC-like"/>
</dbReference>
<organism evidence="1 2">
    <name type="scientific">Coleophoma crateriformis</name>
    <dbReference type="NCBI Taxonomy" id="565419"/>
    <lineage>
        <taxon>Eukaryota</taxon>
        <taxon>Fungi</taxon>
        <taxon>Dikarya</taxon>
        <taxon>Ascomycota</taxon>
        <taxon>Pezizomycotina</taxon>
        <taxon>Leotiomycetes</taxon>
        <taxon>Helotiales</taxon>
        <taxon>Dermateaceae</taxon>
        <taxon>Coleophoma</taxon>
    </lineage>
</organism>
<dbReference type="EMBL" id="PDLN01000021">
    <property type="protein sequence ID" value="RDW58278.1"/>
    <property type="molecule type" value="Genomic_DNA"/>
</dbReference>
<dbReference type="PANTHER" id="PTHR36156">
    <property type="entry name" value="SLR2101 PROTEIN"/>
    <property type="match status" value="1"/>
</dbReference>
<gene>
    <name evidence="1" type="ORF">BP5796_12208</name>
</gene>
<evidence type="ECO:0000313" key="1">
    <source>
        <dbReference type="EMBL" id="RDW58278.1"/>
    </source>
</evidence>
<reference evidence="1 2" key="1">
    <citation type="journal article" date="2018" name="IMA Fungus">
        <title>IMA Genome-F 9: Draft genome sequence of Annulohypoxylon stygium, Aspergillus mulundensis, Berkeleyomyces basicola (syn. Thielaviopsis basicola), Ceratocystis smalleyi, two Cercospora beticola strains, Coleophoma cylindrospora, Fusarium fracticaudum, Phialophora cf. hyalina, and Morchella septimelata.</title>
        <authorList>
            <person name="Wingfield B.D."/>
            <person name="Bills G.F."/>
            <person name="Dong Y."/>
            <person name="Huang W."/>
            <person name="Nel W.J."/>
            <person name="Swalarsk-Parry B.S."/>
            <person name="Vaghefi N."/>
            <person name="Wilken P.M."/>
            <person name="An Z."/>
            <person name="de Beer Z.W."/>
            <person name="De Vos L."/>
            <person name="Chen L."/>
            <person name="Duong T.A."/>
            <person name="Gao Y."/>
            <person name="Hammerbacher A."/>
            <person name="Kikkert J.R."/>
            <person name="Li Y."/>
            <person name="Li H."/>
            <person name="Li K."/>
            <person name="Li Q."/>
            <person name="Liu X."/>
            <person name="Ma X."/>
            <person name="Naidoo K."/>
            <person name="Pethybridge S.J."/>
            <person name="Sun J."/>
            <person name="Steenkamp E.T."/>
            <person name="van der Nest M.A."/>
            <person name="van Wyk S."/>
            <person name="Wingfield M.J."/>
            <person name="Xiong C."/>
            <person name="Yue Q."/>
            <person name="Zhang X."/>
        </authorList>
    </citation>
    <scope>NUCLEOTIDE SEQUENCE [LARGE SCALE GENOMIC DNA]</scope>
    <source>
        <strain evidence="1 2">BP5796</strain>
    </source>
</reference>
<keyword evidence="2" id="KW-1185">Reference proteome</keyword>
<name>A0A3D8Q9I2_9HELO</name>
<dbReference type="PANTHER" id="PTHR36156:SF2">
    <property type="entry name" value="CUPIN TYPE-2 DOMAIN-CONTAINING PROTEIN"/>
    <property type="match status" value="1"/>
</dbReference>
<dbReference type="Proteomes" id="UP000256328">
    <property type="component" value="Unassembled WGS sequence"/>
</dbReference>
<proteinExistence type="predicted"/>
<dbReference type="OrthoDB" id="5840532at2759"/>
<evidence type="ECO:0000313" key="2">
    <source>
        <dbReference type="Proteomes" id="UP000256328"/>
    </source>
</evidence>
<dbReference type="SUPFAM" id="SSF51182">
    <property type="entry name" value="RmlC-like cupins"/>
    <property type="match status" value="1"/>
</dbReference>
<dbReference type="InterPro" id="IPR011051">
    <property type="entry name" value="RmlC_Cupin_sf"/>
</dbReference>
<accession>A0A3D8Q9I2</accession>
<dbReference type="CDD" id="cd02231">
    <property type="entry name" value="cupin_BLL6423-like"/>
    <property type="match status" value="1"/>
</dbReference>
<evidence type="ECO:0008006" key="3">
    <source>
        <dbReference type="Google" id="ProtNLM"/>
    </source>
</evidence>
<comment type="caution">
    <text evidence="1">The sequence shown here is derived from an EMBL/GenBank/DDBJ whole genome shotgun (WGS) entry which is preliminary data.</text>
</comment>
<protein>
    <recommendedName>
        <fullName evidence="3">Cupin type-1 domain-containing protein</fullName>
    </recommendedName>
</protein>
<dbReference type="AlphaFoldDB" id="A0A3D8Q9I2"/>